<accession>A0A9X4AWI1</accession>
<name>A0A9X4AWI1_9BACT</name>
<reference evidence="1 2" key="1">
    <citation type="submission" date="2021-04" db="EMBL/GenBank/DDBJ databases">
        <title>Genome analysis of Polyangium sp.</title>
        <authorList>
            <person name="Li Y."/>
            <person name="Wang J."/>
        </authorList>
    </citation>
    <scope>NUCLEOTIDE SEQUENCE [LARGE SCALE GENOMIC DNA]</scope>
    <source>
        <strain evidence="1 2">SDU14</strain>
    </source>
</reference>
<sequence length="647" mass="68791">MAQAYRIKLPWRGDSLPGNTFMTYTQRAHGNCPPEWPYCELDIWAERWDSSLGAWTESKTPGQATRTTTPSDHVTWDMPIYSPVDGEVIACWRRMPDDDLSGDMVNCPGGDPGKLCMDAGNFVAIRTEDDKVVVLAHLKQDSISTTLCPNPDMYIYTNPPACPELGDGWTKIVPESVLTTPRTIRKGDPVGRIGDTGRAAWPHLHMHVKPYDETSLGEPCVGQAEMLEFDEGWMQWKDSSSNADNDGWWQMDGSGWYFGAGHQTLLWSDPQGIRRDSIDVSVGISSSVMVTTDPFYDTVQGAAVYINADHNLEAVGYTIESDDTFTLGTTVEKSTATAVDAATINPTEKDFVATIRNGNGKLQLVPYAFGLNNSLVEGTLGYTSSTDVTLVKATTAPNHDGVTVAQRNTSTGYLQVTNFGATQAFTNLSVDLRGSAISSSAISDVDIARVVAGKALGGDTGTFKGVVTAERRVSDNAVVVRSWSISTNGSTVSQAGSVVASKAGGGTLTASDVDISVVGNAGREFAVVSAREVTTNDLWVQVYQISSLGTLTRLSEWDAGPISALSSVKVGDRDVAVGVVTGGILSVLSFSVDANGIVGRSGTRDAGAISAVALGATPSSEHLVAAVTNSVGNVELIHYITNYSTAL</sequence>
<comment type="caution">
    <text evidence="1">The sequence shown here is derived from an EMBL/GenBank/DDBJ whole genome shotgun (WGS) entry which is preliminary data.</text>
</comment>
<gene>
    <name evidence="1" type="ORF">KEG57_32995</name>
</gene>
<evidence type="ECO:0000313" key="1">
    <source>
        <dbReference type="EMBL" id="MDC3985342.1"/>
    </source>
</evidence>
<dbReference type="AlphaFoldDB" id="A0A9X4AWI1"/>
<proteinExistence type="predicted"/>
<keyword evidence="2" id="KW-1185">Reference proteome</keyword>
<evidence type="ECO:0000313" key="2">
    <source>
        <dbReference type="Proteomes" id="UP001151081"/>
    </source>
</evidence>
<dbReference type="Gene3D" id="2.70.70.10">
    <property type="entry name" value="Glucose Permease (Domain IIA)"/>
    <property type="match status" value="1"/>
</dbReference>
<dbReference type="Proteomes" id="UP001151081">
    <property type="component" value="Unassembled WGS sequence"/>
</dbReference>
<dbReference type="EMBL" id="JAGTJJ010000028">
    <property type="protein sequence ID" value="MDC3985342.1"/>
    <property type="molecule type" value="Genomic_DNA"/>
</dbReference>
<protein>
    <submittedName>
        <fullName evidence="1">Uncharacterized protein</fullName>
    </submittedName>
</protein>
<organism evidence="1 2">
    <name type="scientific">Polyangium jinanense</name>
    <dbReference type="NCBI Taxonomy" id="2829994"/>
    <lineage>
        <taxon>Bacteria</taxon>
        <taxon>Pseudomonadati</taxon>
        <taxon>Myxococcota</taxon>
        <taxon>Polyangia</taxon>
        <taxon>Polyangiales</taxon>
        <taxon>Polyangiaceae</taxon>
        <taxon>Polyangium</taxon>
    </lineage>
</organism>
<dbReference type="InterPro" id="IPR011055">
    <property type="entry name" value="Dup_hybrid_motif"/>
</dbReference>